<evidence type="ECO:0000313" key="2">
    <source>
        <dbReference type="Proteomes" id="UP000015105"/>
    </source>
</evidence>
<reference evidence="1" key="5">
    <citation type="journal article" date="2021" name="G3 (Bethesda)">
        <title>Aegilops tauschii genome assembly Aet v5.0 features greater sequence contiguity and improved annotation.</title>
        <authorList>
            <person name="Wang L."/>
            <person name="Zhu T."/>
            <person name="Rodriguez J.C."/>
            <person name="Deal K.R."/>
            <person name="Dubcovsky J."/>
            <person name="McGuire P.E."/>
            <person name="Lux T."/>
            <person name="Spannagl M."/>
            <person name="Mayer K.F.X."/>
            <person name="Baldrich P."/>
            <person name="Meyers B.C."/>
            <person name="Huo N."/>
            <person name="Gu Y.Q."/>
            <person name="Zhou H."/>
            <person name="Devos K.M."/>
            <person name="Bennetzen J.L."/>
            <person name="Unver T."/>
            <person name="Budak H."/>
            <person name="Gulick P.J."/>
            <person name="Galiba G."/>
            <person name="Kalapos B."/>
            <person name="Nelson D.R."/>
            <person name="Li P."/>
            <person name="You F.M."/>
            <person name="Luo M.C."/>
            <person name="Dvorak J."/>
        </authorList>
    </citation>
    <scope>NUCLEOTIDE SEQUENCE [LARGE SCALE GENOMIC DNA]</scope>
    <source>
        <strain evidence="1">cv. AL8/78</strain>
    </source>
</reference>
<dbReference type="EnsemblPlants" id="AET3Gv20172100.9">
    <property type="protein sequence ID" value="AET3Gv20172100.9"/>
    <property type="gene ID" value="AET3Gv20172100"/>
</dbReference>
<proteinExistence type="predicted"/>
<accession>A0A453E007</accession>
<evidence type="ECO:0000313" key="1">
    <source>
        <dbReference type="EnsemblPlants" id="AET3Gv20172100.9"/>
    </source>
</evidence>
<sequence length="41" mass="4779">MHEQTSACYYACIYMLCDMFVKYCIIELVYPINCCNGDLSI</sequence>
<dbReference type="Proteomes" id="UP000015105">
    <property type="component" value="Chromosome 3D"/>
</dbReference>
<keyword evidence="2" id="KW-1185">Reference proteome</keyword>
<reference evidence="2" key="2">
    <citation type="journal article" date="2017" name="Nat. Plants">
        <title>The Aegilops tauschii genome reveals multiple impacts of transposons.</title>
        <authorList>
            <person name="Zhao G."/>
            <person name="Zou C."/>
            <person name="Li K."/>
            <person name="Wang K."/>
            <person name="Li T."/>
            <person name="Gao L."/>
            <person name="Zhang X."/>
            <person name="Wang H."/>
            <person name="Yang Z."/>
            <person name="Liu X."/>
            <person name="Jiang W."/>
            <person name="Mao L."/>
            <person name="Kong X."/>
            <person name="Jiao Y."/>
            <person name="Jia J."/>
        </authorList>
    </citation>
    <scope>NUCLEOTIDE SEQUENCE [LARGE SCALE GENOMIC DNA]</scope>
    <source>
        <strain evidence="2">cv. AL8/78</strain>
    </source>
</reference>
<organism evidence="1 2">
    <name type="scientific">Aegilops tauschii subsp. strangulata</name>
    <name type="common">Goatgrass</name>
    <dbReference type="NCBI Taxonomy" id="200361"/>
    <lineage>
        <taxon>Eukaryota</taxon>
        <taxon>Viridiplantae</taxon>
        <taxon>Streptophyta</taxon>
        <taxon>Embryophyta</taxon>
        <taxon>Tracheophyta</taxon>
        <taxon>Spermatophyta</taxon>
        <taxon>Magnoliopsida</taxon>
        <taxon>Liliopsida</taxon>
        <taxon>Poales</taxon>
        <taxon>Poaceae</taxon>
        <taxon>BOP clade</taxon>
        <taxon>Pooideae</taxon>
        <taxon>Triticodae</taxon>
        <taxon>Triticeae</taxon>
        <taxon>Triticinae</taxon>
        <taxon>Aegilops</taxon>
    </lineage>
</organism>
<reference evidence="1" key="3">
    <citation type="journal article" date="2017" name="Nature">
        <title>Genome sequence of the progenitor of the wheat D genome Aegilops tauschii.</title>
        <authorList>
            <person name="Luo M.C."/>
            <person name="Gu Y.Q."/>
            <person name="Puiu D."/>
            <person name="Wang H."/>
            <person name="Twardziok S.O."/>
            <person name="Deal K.R."/>
            <person name="Huo N."/>
            <person name="Zhu T."/>
            <person name="Wang L."/>
            <person name="Wang Y."/>
            <person name="McGuire P.E."/>
            <person name="Liu S."/>
            <person name="Long H."/>
            <person name="Ramasamy R.K."/>
            <person name="Rodriguez J.C."/>
            <person name="Van S.L."/>
            <person name="Yuan L."/>
            <person name="Wang Z."/>
            <person name="Xia Z."/>
            <person name="Xiao L."/>
            <person name="Anderson O.D."/>
            <person name="Ouyang S."/>
            <person name="Liang Y."/>
            <person name="Zimin A.V."/>
            <person name="Pertea G."/>
            <person name="Qi P."/>
            <person name="Bennetzen J.L."/>
            <person name="Dai X."/>
            <person name="Dawson M.W."/>
            <person name="Muller H.G."/>
            <person name="Kugler K."/>
            <person name="Rivarola-Duarte L."/>
            <person name="Spannagl M."/>
            <person name="Mayer K.F.X."/>
            <person name="Lu F.H."/>
            <person name="Bevan M.W."/>
            <person name="Leroy P."/>
            <person name="Li P."/>
            <person name="You F.M."/>
            <person name="Sun Q."/>
            <person name="Liu Z."/>
            <person name="Lyons E."/>
            <person name="Wicker T."/>
            <person name="Salzberg S.L."/>
            <person name="Devos K.M."/>
            <person name="Dvorak J."/>
        </authorList>
    </citation>
    <scope>NUCLEOTIDE SEQUENCE [LARGE SCALE GENOMIC DNA]</scope>
    <source>
        <strain evidence="1">cv. AL8/78</strain>
    </source>
</reference>
<dbReference type="Gramene" id="AET3Gv20172100.9">
    <property type="protein sequence ID" value="AET3Gv20172100.9"/>
    <property type="gene ID" value="AET3Gv20172100"/>
</dbReference>
<reference evidence="2" key="1">
    <citation type="journal article" date="2014" name="Science">
        <title>Ancient hybridizations among the ancestral genomes of bread wheat.</title>
        <authorList>
            <consortium name="International Wheat Genome Sequencing Consortium,"/>
            <person name="Marcussen T."/>
            <person name="Sandve S.R."/>
            <person name="Heier L."/>
            <person name="Spannagl M."/>
            <person name="Pfeifer M."/>
            <person name="Jakobsen K.S."/>
            <person name="Wulff B.B."/>
            <person name="Steuernagel B."/>
            <person name="Mayer K.F."/>
            <person name="Olsen O.A."/>
        </authorList>
    </citation>
    <scope>NUCLEOTIDE SEQUENCE [LARGE SCALE GENOMIC DNA]</scope>
    <source>
        <strain evidence="2">cv. AL8/78</strain>
    </source>
</reference>
<dbReference type="AlphaFoldDB" id="A0A453E007"/>
<reference evidence="1" key="4">
    <citation type="submission" date="2019-03" db="UniProtKB">
        <authorList>
            <consortium name="EnsemblPlants"/>
        </authorList>
    </citation>
    <scope>IDENTIFICATION</scope>
</reference>
<protein>
    <submittedName>
        <fullName evidence="1">Uncharacterized protein</fullName>
    </submittedName>
</protein>
<name>A0A453E007_AEGTS</name>